<reference evidence="1 2" key="1">
    <citation type="submission" date="2019-01" db="EMBL/GenBank/DDBJ databases">
        <title>Flavobacterium sp. nov.,isolated from freshwater.</title>
        <authorList>
            <person name="Zhang R."/>
            <person name="Du Z.-J."/>
        </authorList>
    </citation>
    <scope>NUCLEOTIDE SEQUENCE [LARGE SCALE GENOMIC DNA]</scope>
    <source>
        <strain evidence="1 2">1E403</strain>
    </source>
</reference>
<dbReference type="OrthoDB" id="129343at2"/>
<dbReference type="AlphaFoldDB" id="A0A444H6H4"/>
<dbReference type="GO" id="GO:0030638">
    <property type="term" value="P:polyketide metabolic process"/>
    <property type="evidence" value="ECO:0007669"/>
    <property type="project" value="InterPro"/>
</dbReference>
<gene>
    <name evidence="1" type="ORF">EPI11_12640</name>
</gene>
<organism evidence="1 2">
    <name type="scientific">Flavobacterium cerinum</name>
    <dbReference type="NCBI Taxonomy" id="2502784"/>
    <lineage>
        <taxon>Bacteria</taxon>
        <taxon>Pseudomonadati</taxon>
        <taxon>Bacteroidota</taxon>
        <taxon>Flavobacteriia</taxon>
        <taxon>Flavobacteriales</taxon>
        <taxon>Flavobacteriaceae</taxon>
        <taxon>Flavobacterium</taxon>
    </lineage>
</organism>
<sequence length="139" mass="15753">MKNEENRSVIQGLYAAINVKDFEYIKTLGHEKSEWFDIPFNSTTIGESSIVASWEKRFTIFPDVTYEIKNLIATDSYVIVQGIERGTHNGTLKLYEKEVEPKGTAIEVGFCDVYYLESGKILKANSNFDVCSLLRQLAA</sequence>
<dbReference type="InterPro" id="IPR032710">
    <property type="entry name" value="NTF2-like_dom_sf"/>
</dbReference>
<evidence type="ECO:0008006" key="3">
    <source>
        <dbReference type="Google" id="ProtNLM"/>
    </source>
</evidence>
<proteinExistence type="predicted"/>
<evidence type="ECO:0000313" key="2">
    <source>
        <dbReference type="Proteomes" id="UP000287527"/>
    </source>
</evidence>
<evidence type="ECO:0000313" key="1">
    <source>
        <dbReference type="EMBL" id="RWW98769.1"/>
    </source>
</evidence>
<keyword evidence="2" id="KW-1185">Reference proteome</keyword>
<dbReference type="Pfam" id="PF07366">
    <property type="entry name" value="SnoaL"/>
    <property type="match status" value="1"/>
</dbReference>
<dbReference type="InterPro" id="IPR009959">
    <property type="entry name" value="Cyclase_SnoaL-like"/>
</dbReference>
<dbReference type="EMBL" id="SBII01000009">
    <property type="protein sequence ID" value="RWW98769.1"/>
    <property type="molecule type" value="Genomic_DNA"/>
</dbReference>
<dbReference type="Proteomes" id="UP000287527">
    <property type="component" value="Unassembled WGS sequence"/>
</dbReference>
<dbReference type="SUPFAM" id="SSF54427">
    <property type="entry name" value="NTF2-like"/>
    <property type="match status" value="1"/>
</dbReference>
<name>A0A444H6H4_9FLAO</name>
<comment type="caution">
    <text evidence="1">The sequence shown here is derived from an EMBL/GenBank/DDBJ whole genome shotgun (WGS) entry which is preliminary data.</text>
</comment>
<dbReference type="RefSeq" id="WP_128390345.1">
    <property type="nucleotide sequence ID" value="NZ_SBII01000009.1"/>
</dbReference>
<dbReference type="Gene3D" id="3.10.450.50">
    <property type="match status" value="1"/>
</dbReference>
<accession>A0A444H6H4</accession>
<protein>
    <recommendedName>
        <fullName evidence="3">Ester cyclase</fullName>
    </recommendedName>
</protein>